<dbReference type="AlphaFoldDB" id="A0A194X5Q6"/>
<evidence type="ECO:0000313" key="2">
    <source>
        <dbReference type="Proteomes" id="UP000070700"/>
    </source>
</evidence>
<name>A0A194X5Q6_MOLSC</name>
<dbReference type="InParanoid" id="A0A194X5Q6"/>
<protein>
    <submittedName>
        <fullName evidence="1">Uncharacterized protein</fullName>
    </submittedName>
</protein>
<sequence>MSKKIAPSFALLPQSIATPLYEAEAEAQEVGLRVRCQKLTDQYFPQCYAVTPSLSSEILNFSLGSRANFSYSKSQKYAMSEAISLSNASRLDVQNQLMSISDEYTPLSGNTHIQPSTLVSLSSYLAPRNPKNLNTFTVSHLRRFRKSSRNLENIWLKFKTMLCIPKKRFLDVSHPF</sequence>
<organism evidence="1 2">
    <name type="scientific">Mollisia scopiformis</name>
    <name type="common">Conifer needle endophyte fungus</name>
    <name type="synonym">Phialocephala scopiformis</name>
    <dbReference type="NCBI Taxonomy" id="149040"/>
    <lineage>
        <taxon>Eukaryota</taxon>
        <taxon>Fungi</taxon>
        <taxon>Dikarya</taxon>
        <taxon>Ascomycota</taxon>
        <taxon>Pezizomycotina</taxon>
        <taxon>Leotiomycetes</taxon>
        <taxon>Helotiales</taxon>
        <taxon>Mollisiaceae</taxon>
        <taxon>Mollisia</taxon>
    </lineage>
</organism>
<keyword evidence="2" id="KW-1185">Reference proteome</keyword>
<accession>A0A194X5Q6</accession>
<reference evidence="1 2" key="1">
    <citation type="submission" date="2015-10" db="EMBL/GenBank/DDBJ databases">
        <title>Full genome of DAOMC 229536 Phialocephala scopiformis, a fungal endophyte of spruce producing the potent anti-insectan compound rugulosin.</title>
        <authorList>
            <consortium name="DOE Joint Genome Institute"/>
            <person name="Walker A.K."/>
            <person name="Frasz S.L."/>
            <person name="Seifert K.A."/>
            <person name="Miller J.D."/>
            <person name="Mondo S.J."/>
            <person name="Labutti K."/>
            <person name="Lipzen A."/>
            <person name="Dockter R."/>
            <person name="Kennedy M."/>
            <person name="Grigoriev I.V."/>
            <person name="Spatafora J.W."/>
        </authorList>
    </citation>
    <scope>NUCLEOTIDE SEQUENCE [LARGE SCALE GENOMIC DNA]</scope>
    <source>
        <strain evidence="1 2">CBS 120377</strain>
    </source>
</reference>
<dbReference type="EMBL" id="KQ947418">
    <property type="protein sequence ID" value="KUJ15515.1"/>
    <property type="molecule type" value="Genomic_DNA"/>
</dbReference>
<dbReference type="KEGG" id="psco:LY89DRAFT_115382"/>
<dbReference type="Proteomes" id="UP000070700">
    <property type="component" value="Unassembled WGS sequence"/>
</dbReference>
<proteinExistence type="predicted"/>
<evidence type="ECO:0000313" key="1">
    <source>
        <dbReference type="EMBL" id="KUJ15515.1"/>
    </source>
</evidence>
<dbReference type="RefSeq" id="XP_018069870.1">
    <property type="nucleotide sequence ID" value="XM_018205107.1"/>
</dbReference>
<gene>
    <name evidence="1" type="ORF">LY89DRAFT_115382</name>
</gene>
<dbReference type="GeneID" id="28814833"/>